<feature type="transmembrane region" description="Helical" evidence="2">
    <location>
        <begin position="268"/>
        <end position="286"/>
    </location>
</feature>
<feature type="compositionally biased region" description="Low complexity" evidence="1">
    <location>
        <begin position="1"/>
        <end position="15"/>
    </location>
</feature>
<feature type="region of interest" description="Disordered" evidence="1">
    <location>
        <begin position="1"/>
        <end position="30"/>
    </location>
</feature>
<keyword evidence="2" id="KW-0472">Membrane</keyword>
<gene>
    <name evidence="3" type="ORF">COEREDRAFT_79689</name>
</gene>
<sequence length="287" mass="31758">MGVSLSAATSASKAADPLPELLGSSGRPRSRSHTQWFESFHSMPRDWSAEDVRGRPKRWSLGQASHVAGSCPSGRRPWHRTSLRIAFRDITRVSKESTLALWPNALTVATGRRHYIFTNLVRRDRAYSIIEERWRSVQDVFTTALPTPLPRRRLDSIPKSSASVAGPLSPQLEQLLHTSVKPSTRTTTTSTDKTGFESTACDQSEIGLVPATASSMSNGAADVLYKQREPVLAAVVSHEQQRRCNDQQPLRDPIVLMLQAVGQISRNTLFVLVSVVVLCLLSSLTFW</sequence>
<evidence type="ECO:0000256" key="1">
    <source>
        <dbReference type="SAM" id="MobiDB-lite"/>
    </source>
</evidence>
<dbReference type="Gene3D" id="2.30.29.30">
    <property type="entry name" value="Pleckstrin-homology domain (PH domain)/Phosphotyrosine-binding domain (PTB)"/>
    <property type="match status" value="1"/>
</dbReference>
<evidence type="ECO:0008006" key="5">
    <source>
        <dbReference type="Google" id="ProtNLM"/>
    </source>
</evidence>
<evidence type="ECO:0000313" key="4">
    <source>
        <dbReference type="Proteomes" id="UP000242474"/>
    </source>
</evidence>
<name>A0A2G5BIV4_COERN</name>
<dbReference type="GO" id="GO:0120015">
    <property type="term" value="F:sterol transfer activity"/>
    <property type="evidence" value="ECO:0007669"/>
    <property type="project" value="TreeGrafter"/>
</dbReference>
<dbReference type="InterPro" id="IPR011993">
    <property type="entry name" value="PH-like_dom_sf"/>
</dbReference>
<keyword evidence="2" id="KW-0812">Transmembrane</keyword>
<dbReference type="GO" id="GO:0032366">
    <property type="term" value="P:intracellular sterol transport"/>
    <property type="evidence" value="ECO:0007669"/>
    <property type="project" value="TreeGrafter"/>
</dbReference>
<dbReference type="GO" id="GO:0140268">
    <property type="term" value="C:endoplasmic reticulum-plasma membrane contact site"/>
    <property type="evidence" value="ECO:0007669"/>
    <property type="project" value="TreeGrafter"/>
</dbReference>
<evidence type="ECO:0000313" key="3">
    <source>
        <dbReference type="EMBL" id="PIA18687.1"/>
    </source>
</evidence>
<accession>A0A2G5BIV4</accession>
<protein>
    <recommendedName>
        <fullName evidence="5">VASt domain-containing protein</fullName>
    </recommendedName>
</protein>
<dbReference type="GO" id="GO:0032934">
    <property type="term" value="F:sterol binding"/>
    <property type="evidence" value="ECO:0007669"/>
    <property type="project" value="TreeGrafter"/>
</dbReference>
<dbReference type="PANTHER" id="PTHR23319">
    <property type="entry name" value="GRAM DOMAIN CONTAINING 1B, ISOFORM E"/>
    <property type="match status" value="1"/>
</dbReference>
<organism evidence="3 4">
    <name type="scientific">Coemansia reversa (strain ATCC 12441 / NRRL 1564)</name>
    <dbReference type="NCBI Taxonomy" id="763665"/>
    <lineage>
        <taxon>Eukaryota</taxon>
        <taxon>Fungi</taxon>
        <taxon>Fungi incertae sedis</taxon>
        <taxon>Zoopagomycota</taxon>
        <taxon>Kickxellomycotina</taxon>
        <taxon>Kickxellomycetes</taxon>
        <taxon>Kickxellales</taxon>
        <taxon>Kickxellaceae</taxon>
        <taxon>Coemansia</taxon>
    </lineage>
</organism>
<keyword evidence="4" id="KW-1185">Reference proteome</keyword>
<dbReference type="PANTHER" id="PTHR23319:SF4">
    <property type="entry name" value="GRAM DOMAIN CONTAINING 1B, ISOFORM E"/>
    <property type="match status" value="1"/>
</dbReference>
<evidence type="ECO:0000256" key="2">
    <source>
        <dbReference type="SAM" id="Phobius"/>
    </source>
</evidence>
<dbReference type="AlphaFoldDB" id="A0A2G5BIV4"/>
<dbReference type="OrthoDB" id="2162691at2759"/>
<dbReference type="InterPro" id="IPR051482">
    <property type="entry name" value="Cholesterol_transport"/>
</dbReference>
<keyword evidence="2" id="KW-1133">Transmembrane helix</keyword>
<dbReference type="EMBL" id="KZ303489">
    <property type="protein sequence ID" value="PIA18687.1"/>
    <property type="molecule type" value="Genomic_DNA"/>
</dbReference>
<dbReference type="GO" id="GO:0005789">
    <property type="term" value="C:endoplasmic reticulum membrane"/>
    <property type="evidence" value="ECO:0007669"/>
    <property type="project" value="TreeGrafter"/>
</dbReference>
<dbReference type="GO" id="GO:0005886">
    <property type="term" value="C:plasma membrane"/>
    <property type="evidence" value="ECO:0007669"/>
    <property type="project" value="TreeGrafter"/>
</dbReference>
<proteinExistence type="predicted"/>
<dbReference type="Proteomes" id="UP000242474">
    <property type="component" value="Unassembled WGS sequence"/>
</dbReference>
<reference evidence="3 4" key="1">
    <citation type="journal article" date="2015" name="Genome Biol. Evol.">
        <title>Phylogenomic analyses indicate that early fungi evolved digesting cell walls of algal ancestors of land plants.</title>
        <authorList>
            <person name="Chang Y."/>
            <person name="Wang S."/>
            <person name="Sekimoto S."/>
            <person name="Aerts A.L."/>
            <person name="Choi C."/>
            <person name="Clum A."/>
            <person name="LaButti K.M."/>
            <person name="Lindquist E.A."/>
            <person name="Yee Ngan C."/>
            <person name="Ohm R.A."/>
            <person name="Salamov A.A."/>
            <person name="Grigoriev I.V."/>
            <person name="Spatafora J.W."/>
            <person name="Berbee M.L."/>
        </authorList>
    </citation>
    <scope>NUCLEOTIDE SEQUENCE [LARGE SCALE GENOMIC DNA]</scope>
    <source>
        <strain evidence="3 4">NRRL 1564</strain>
    </source>
</reference>